<proteinExistence type="predicted"/>
<protein>
    <submittedName>
        <fullName evidence="2">Uncharacterized protein</fullName>
    </submittedName>
</protein>
<gene>
    <name evidence="2" type="ORF">PTRG_06165</name>
</gene>
<feature type="region of interest" description="Disordered" evidence="1">
    <location>
        <begin position="142"/>
        <end position="165"/>
    </location>
</feature>
<evidence type="ECO:0000256" key="1">
    <source>
        <dbReference type="SAM" id="MobiDB-lite"/>
    </source>
</evidence>
<dbReference type="InParanoid" id="B2W607"/>
<dbReference type="AlphaFoldDB" id="B2W607"/>
<dbReference type="EMBL" id="DS231619">
    <property type="protein sequence ID" value="EDU49085.1"/>
    <property type="molecule type" value="Genomic_DNA"/>
</dbReference>
<evidence type="ECO:0000313" key="2">
    <source>
        <dbReference type="EMBL" id="EDU49085.1"/>
    </source>
</evidence>
<organism evidence="2 3">
    <name type="scientific">Pyrenophora tritici-repentis (strain Pt-1C-BFP)</name>
    <name type="common">Wheat tan spot fungus</name>
    <name type="synonym">Drechslera tritici-repentis</name>
    <dbReference type="NCBI Taxonomy" id="426418"/>
    <lineage>
        <taxon>Eukaryota</taxon>
        <taxon>Fungi</taxon>
        <taxon>Dikarya</taxon>
        <taxon>Ascomycota</taxon>
        <taxon>Pezizomycotina</taxon>
        <taxon>Dothideomycetes</taxon>
        <taxon>Pleosporomycetidae</taxon>
        <taxon>Pleosporales</taxon>
        <taxon>Pleosporineae</taxon>
        <taxon>Pleosporaceae</taxon>
        <taxon>Pyrenophora</taxon>
    </lineage>
</organism>
<dbReference type="Proteomes" id="UP000001471">
    <property type="component" value="Unassembled WGS sequence"/>
</dbReference>
<dbReference type="HOGENOM" id="CLU_1428676_0_0_1"/>
<sequence>MAALTTSTARVCPVAAVAAALNSFMTATANKSLGAVHMPSTTLNSTVYPSVEYLIRMVPKRVLHSALPFLDFPAASPSQGLLFVVAVQEVHIDARVTFRRPRRQRHQHYTRHLFAVPTVTSNKSVAADNFTPTSTPMPVVTMPGHPASQLLPSGKTPTASGPSPTLGPSQILLFAIFETDGRHTKQTRPV</sequence>
<reference evidence="3" key="1">
    <citation type="journal article" date="2013" name="G3 (Bethesda)">
        <title>Comparative genomics of a plant-pathogenic fungus, Pyrenophora tritici-repentis, reveals transduplication and the impact of repeat elements on pathogenicity and population divergence.</title>
        <authorList>
            <person name="Manning V.A."/>
            <person name="Pandelova I."/>
            <person name="Dhillon B."/>
            <person name="Wilhelm L.J."/>
            <person name="Goodwin S.B."/>
            <person name="Berlin A.M."/>
            <person name="Figueroa M."/>
            <person name="Freitag M."/>
            <person name="Hane J.K."/>
            <person name="Henrissat B."/>
            <person name="Holman W.H."/>
            <person name="Kodira C.D."/>
            <person name="Martin J."/>
            <person name="Oliver R.P."/>
            <person name="Robbertse B."/>
            <person name="Schackwitz W."/>
            <person name="Schwartz D.C."/>
            <person name="Spatafora J.W."/>
            <person name="Turgeon B.G."/>
            <person name="Yandava C."/>
            <person name="Young S."/>
            <person name="Zhou S."/>
            <person name="Zeng Q."/>
            <person name="Grigoriev I.V."/>
            <person name="Ma L.-J."/>
            <person name="Ciuffetti L.M."/>
        </authorList>
    </citation>
    <scope>NUCLEOTIDE SEQUENCE [LARGE SCALE GENOMIC DNA]</scope>
    <source>
        <strain evidence="3">Pt-1C-BFP</strain>
    </source>
</reference>
<name>B2W607_PYRTR</name>
<accession>B2W607</accession>
<feature type="compositionally biased region" description="Polar residues" evidence="1">
    <location>
        <begin position="155"/>
        <end position="165"/>
    </location>
</feature>
<evidence type="ECO:0000313" key="3">
    <source>
        <dbReference type="Proteomes" id="UP000001471"/>
    </source>
</evidence>